<comment type="caution">
    <text evidence="1">The sequence shown here is derived from an EMBL/GenBank/DDBJ whole genome shotgun (WGS) entry which is preliminary data.</text>
</comment>
<name>A0ABT7ETW5_9GAMM</name>
<proteinExistence type="predicted"/>
<accession>A0ABT7ETW5</accession>
<dbReference type="EMBL" id="JASJUT010000018">
    <property type="protein sequence ID" value="MDK2598430.1"/>
    <property type="molecule type" value="Genomic_DNA"/>
</dbReference>
<evidence type="ECO:0000313" key="2">
    <source>
        <dbReference type="Proteomes" id="UP001231915"/>
    </source>
</evidence>
<evidence type="ECO:0000313" key="1">
    <source>
        <dbReference type="EMBL" id="MDK2598430.1"/>
    </source>
</evidence>
<protein>
    <submittedName>
        <fullName evidence="1">Uncharacterized protein</fullName>
    </submittedName>
</protein>
<organism evidence="1 2">
    <name type="scientific">Pseudoalteromonas obscura</name>
    <dbReference type="NCBI Taxonomy" id="3048491"/>
    <lineage>
        <taxon>Bacteria</taxon>
        <taxon>Pseudomonadati</taxon>
        <taxon>Pseudomonadota</taxon>
        <taxon>Gammaproteobacteria</taxon>
        <taxon>Alteromonadales</taxon>
        <taxon>Pseudoalteromonadaceae</taxon>
        <taxon>Pseudoalteromonas</taxon>
    </lineage>
</organism>
<dbReference type="RefSeq" id="WP_284138814.1">
    <property type="nucleotide sequence ID" value="NZ_JASJUT010000018.1"/>
</dbReference>
<gene>
    <name evidence="1" type="ORF">QNM18_25580</name>
</gene>
<dbReference type="Proteomes" id="UP001231915">
    <property type="component" value="Unassembled WGS sequence"/>
</dbReference>
<reference evidence="1 2" key="1">
    <citation type="submission" date="2023-05" db="EMBL/GenBank/DDBJ databases">
        <title>Pseudoalteromonas ardens sp. nov., Pseudoalteromonas obscura sp. nov., and Pseudoalteromonas umbrosa sp. nov., isolated from the coral Montipora capitata.</title>
        <authorList>
            <person name="Thomas E.M."/>
            <person name="Smith E.M."/>
            <person name="Papke E."/>
            <person name="Shlafstein M.D."/>
            <person name="Oline D.K."/>
            <person name="Videau P."/>
            <person name="Saw J.H."/>
            <person name="Strangman W.K."/>
            <person name="Ushijima B."/>
        </authorList>
    </citation>
    <scope>NUCLEOTIDE SEQUENCE [LARGE SCALE GENOMIC DNA]</scope>
    <source>
        <strain evidence="1 2">P94</strain>
    </source>
</reference>
<sequence length="423" mass="48306">MNTHLNNVILYGINGVTDLLNNNLDGDNIIATTDGSGAFEEQPVLSLEQLTQHRDRNVIICSIFVDDIVASLLSIGFHIEQIFFFHMVNNQIESACDFLISPCQKEDILYAIYDLGSSIATFDATNFAVLAEAKRIELGKKHIHFIVVPKRNFQQSIRLHAVHAEDDVNWRVNHILNPLFQCIKSTTGISYLNAREELSGILGESAHVFPSNFSLQHTQPQMGYPEIIAQTRKGVDVAHLEAPATAKRLVDNYIQHHCADKQIITITMREYNMHEQRNSSADGWSKFLAELDTDKYYPIIIRDTYQATTPIAESLSHIEQFPLASMDLTVRVALYQRAFLNFSIPTGPAYMFYFIKPCPSIVFRTFNEEHFSTSKVTVEKGGFFFEQQPEFRHHDNQRVFWGEENYENITAAFNAFEKDFAHD</sequence>
<keyword evidence="2" id="KW-1185">Reference proteome</keyword>